<protein>
    <submittedName>
        <fullName evidence="1">DUF4843 domain-containing protein</fullName>
    </submittedName>
</protein>
<organism evidence="1 2">
    <name type="scientific">Sphingobacterium tenebrionis</name>
    <dbReference type="NCBI Taxonomy" id="3111775"/>
    <lineage>
        <taxon>Bacteria</taxon>
        <taxon>Pseudomonadati</taxon>
        <taxon>Bacteroidota</taxon>
        <taxon>Sphingobacteriia</taxon>
        <taxon>Sphingobacteriales</taxon>
        <taxon>Sphingobacteriaceae</taxon>
        <taxon>Sphingobacterium</taxon>
    </lineage>
</organism>
<dbReference type="Pfam" id="PF16132">
    <property type="entry name" value="DUF4843"/>
    <property type="match status" value="1"/>
</dbReference>
<proteinExistence type="predicted"/>
<evidence type="ECO:0000313" key="2">
    <source>
        <dbReference type="Proteomes" id="UP001363035"/>
    </source>
</evidence>
<comment type="caution">
    <text evidence="1">The sequence shown here is derived from an EMBL/GenBank/DDBJ whole genome shotgun (WGS) entry which is preliminary data.</text>
</comment>
<dbReference type="RefSeq" id="WP_099365009.1">
    <property type="nucleotide sequence ID" value="NZ_JAYLLN010000001.1"/>
</dbReference>
<dbReference type="InterPro" id="IPR032299">
    <property type="entry name" value="DUF4843"/>
</dbReference>
<sequence>MKNWTNIFGFLCSLLFLIGCSEDKPLMYQEDSKVYFLKNTTETSRDSIEKSFAFDPTNVTSDTIALNFRIIGFPKDVDREIAVKVKEGSTAKLGYHFKIDNLFIPANSSNGSAELIFFRREGLKDSTVRADLLIAENENFEVGYEDVIGNSKINRVTLRFSITDLLSKPTNWQTLWQNMFGDYSNTKILFLTQQLNYTAWNVPYLFPQDQSNMINKARIAIYEYEKMNGPLMDENGNRVIIP</sequence>
<accession>A0ABU8I2K5</accession>
<dbReference type="EMBL" id="JAYLLN010000001">
    <property type="protein sequence ID" value="MEI5983445.1"/>
    <property type="molecule type" value="Genomic_DNA"/>
</dbReference>
<dbReference type="Proteomes" id="UP001363035">
    <property type="component" value="Unassembled WGS sequence"/>
</dbReference>
<gene>
    <name evidence="1" type="ORF">VJ786_00885</name>
</gene>
<evidence type="ECO:0000313" key="1">
    <source>
        <dbReference type="EMBL" id="MEI5983445.1"/>
    </source>
</evidence>
<reference evidence="1 2" key="1">
    <citation type="submission" date="2024-01" db="EMBL/GenBank/DDBJ databases">
        <title>Sphingobacterium tenebrionis sp. nov., a novel endophyte isolated from tenebrio molitor intestines.</title>
        <authorList>
            <person name="Zhang C."/>
        </authorList>
    </citation>
    <scope>NUCLEOTIDE SEQUENCE [LARGE SCALE GENOMIC DNA]</scope>
    <source>
        <strain evidence="1 2">PU5-4</strain>
    </source>
</reference>
<name>A0ABU8I2K5_9SPHI</name>
<dbReference type="PROSITE" id="PS51257">
    <property type="entry name" value="PROKAR_LIPOPROTEIN"/>
    <property type="match status" value="1"/>
</dbReference>
<keyword evidence="2" id="KW-1185">Reference proteome</keyword>